<keyword evidence="2" id="KW-1185">Reference proteome</keyword>
<dbReference type="AlphaFoldDB" id="A0A6A6E4T0"/>
<name>A0A6A6E4T0_9PEZI</name>
<reference evidence="1" key="1">
    <citation type="journal article" date="2020" name="Stud. Mycol.">
        <title>101 Dothideomycetes genomes: a test case for predicting lifestyles and emergence of pathogens.</title>
        <authorList>
            <person name="Haridas S."/>
            <person name="Albert R."/>
            <person name="Binder M."/>
            <person name="Bloem J."/>
            <person name="Labutti K."/>
            <person name="Salamov A."/>
            <person name="Andreopoulos B."/>
            <person name="Baker S."/>
            <person name="Barry K."/>
            <person name="Bills G."/>
            <person name="Bluhm B."/>
            <person name="Cannon C."/>
            <person name="Castanera R."/>
            <person name="Culley D."/>
            <person name="Daum C."/>
            <person name="Ezra D."/>
            <person name="Gonzalez J."/>
            <person name="Henrissat B."/>
            <person name="Kuo A."/>
            <person name="Liang C."/>
            <person name="Lipzen A."/>
            <person name="Lutzoni F."/>
            <person name="Magnuson J."/>
            <person name="Mondo S."/>
            <person name="Nolan M."/>
            <person name="Ohm R."/>
            <person name="Pangilinan J."/>
            <person name="Park H.-J."/>
            <person name="Ramirez L."/>
            <person name="Alfaro M."/>
            <person name="Sun H."/>
            <person name="Tritt A."/>
            <person name="Yoshinaga Y."/>
            <person name="Zwiers L.-H."/>
            <person name="Turgeon B."/>
            <person name="Goodwin S."/>
            <person name="Spatafora J."/>
            <person name="Crous P."/>
            <person name="Grigoriev I."/>
        </authorList>
    </citation>
    <scope>NUCLEOTIDE SEQUENCE</scope>
    <source>
        <strain evidence="1">CBS 207.26</strain>
    </source>
</reference>
<proteinExistence type="predicted"/>
<sequence length="192" mass="21123">MVACQCSSVGRCSPMSVGSGAAKTDYGRLILTSGLPCITVRFNFLSCPRLRSSPLSVPVPGILVQVSSGPEEVPPVLGWLSPLPYHCVQIYFLLSTPIGVSREGKTIRDAWKKEKRSGKVNTYHCLGRWRHVSADVLVAILCASWWVEPTLAVTLAGIEWLERDPHSPLIFLFRPAAIEDSCILFSSPMQRQ</sequence>
<protein>
    <submittedName>
        <fullName evidence="1">Uncharacterized protein</fullName>
    </submittedName>
</protein>
<evidence type="ECO:0000313" key="2">
    <source>
        <dbReference type="Proteomes" id="UP000800200"/>
    </source>
</evidence>
<evidence type="ECO:0000313" key="1">
    <source>
        <dbReference type="EMBL" id="KAF2185609.1"/>
    </source>
</evidence>
<dbReference type="Proteomes" id="UP000800200">
    <property type="component" value="Unassembled WGS sequence"/>
</dbReference>
<organism evidence="1 2">
    <name type="scientific">Zopfia rhizophila CBS 207.26</name>
    <dbReference type="NCBI Taxonomy" id="1314779"/>
    <lineage>
        <taxon>Eukaryota</taxon>
        <taxon>Fungi</taxon>
        <taxon>Dikarya</taxon>
        <taxon>Ascomycota</taxon>
        <taxon>Pezizomycotina</taxon>
        <taxon>Dothideomycetes</taxon>
        <taxon>Dothideomycetes incertae sedis</taxon>
        <taxon>Zopfiaceae</taxon>
        <taxon>Zopfia</taxon>
    </lineage>
</organism>
<dbReference type="EMBL" id="ML994633">
    <property type="protein sequence ID" value="KAF2185609.1"/>
    <property type="molecule type" value="Genomic_DNA"/>
</dbReference>
<gene>
    <name evidence="1" type="ORF">K469DRAFT_162544</name>
</gene>
<accession>A0A6A6E4T0</accession>